<feature type="compositionally biased region" description="Polar residues" evidence="1">
    <location>
        <begin position="96"/>
        <end position="112"/>
    </location>
</feature>
<reference evidence="2 3" key="1">
    <citation type="submission" date="2016-09" db="EMBL/GenBank/DDBJ databases">
        <title>Extensive genetic diversity and differential bi-allelic expression allows diatom success in the polar Southern Ocean.</title>
        <authorList>
            <consortium name="DOE Joint Genome Institute"/>
            <person name="Mock T."/>
            <person name="Otillar R.P."/>
            <person name="Strauss J."/>
            <person name="Dupont C."/>
            <person name="Frickenhaus S."/>
            <person name="Maumus F."/>
            <person name="Mcmullan M."/>
            <person name="Sanges R."/>
            <person name="Schmutz J."/>
            <person name="Toseland A."/>
            <person name="Valas R."/>
            <person name="Veluchamy A."/>
            <person name="Ward B.J."/>
            <person name="Allen A."/>
            <person name="Barry K."/>
            <person name="Falciatore A."/>
            <person name="Ferrante M."/>
            <person name="Fortunato A.E."/>
            <person name="Gloeckner G."/>
            <person name="Gruber A."/>
            <person name="Hipkin R."/>
            <person name="Janech M."/>
            <person name="Kroth P."/>
            <person name="Leese F."/>
            <person name="Lindquist E."/>
            <person name="Lyon B.R."/>
            <person name="Martin J."/>
            <person name="Mayer C."/>
            <person name="Parker M."/>
            <person name="Quesneville H."/>
            <person name="Raymond J."/>
            <person name="Uhlig C."/>
            <person name="Valentin K.U."/>
            <person name="Worden A.Z."/>
            <person name="Armbrust E.V."/>
            <person name="Bowler C."/>
            <person name="Green B."/>
            <person name="Moulton V."/>
            <person name="Van Oosterhout C."/>
            <person name="Grigoriev I."/>
        </authorList>
    </citation>
    <scope>NUCLEOTIDE SEQUENCE [LARGE SCALE GENOMIC DNA]</scope>
    <source>
        <strain evidence="2 3">CCMP1102</strain>
    </source>
</reference>
<protein>
    <submittedName>
        <fullName evidence="2">Uncharacterized protein</fullName>
    </submittedName>
</protein>
<evidence type="ECO:0000256" key="1">
    <source>
        <dbReference type="SAM" id="MobiDB-lite"/>
    </source>
</evidence>
<gene>
    <name evidence="2" type="ORF">FRACYDRAFT_243564</name>
</gene>
<dbReference type="EMBL" id="KV784363">
    <property type="protein sequence ID" value="OEU13047.1"/>
    <property type="molecule type" value="Genomic_DNA"/>
</dbReference>
<sequence>MDTEYSIIKRSMVRRAEEGIHCHEHDTITINNNNDHQPFRKKDPKLPTYDDNLDDVVDVNVNDNEIDKTRYGPFIKKWPRRKTKTKSKVTTNNNVQQSPTTTLCGRTTVTDESSSTQYNCRSRSSSSNNEESSPRGIQNMMSSGSLLTFRDIFRFNNNKSIDKVDLRCCEDGDNDDDKYDPDPDNPNDDKYECAYVHHRDQQGHRTEEESNKNKEPQKDDDDHDHDHNLQELPIPRSEIIGKLFPMGYPNRFKSSDMISSADHHRQDLNSMITNESKITRTKLESPIPEKEEDEDSKAAAISTLFDRSEIISSLFPMGHPNDIRKKQESGSNSFLIVKDIHTNNKQRNFLSTPCRDINSSSLKVQYSPTFDTIATSSDVDHQQQGREEQVLETTTPKNIYACNPSKCKETKERSSDCDCDDNVIGMVISFDPTWDLLTEETGPIDHTTSIMVRSRLKKFHEIENYADSLLGKISAEESSNDESILVDMFAGLISNHESELLLSSSSLEELMFSISDPILDLRSSKNHHNFHPMVVKEKNCVDNFELGFHFDTERYPSSVPSEEIEICFHPDDETSIEYDVSEEKGSMRKHYIDNGKSKEKNRLDDDFGCVRNADQEQETSFDEYTDCFEYESDNMHTPSTADTSISLQPYNMLCREQLFHTDNLSFVH</sequence>
<keyword evidence="3" id="KW-1185">Reference proteome</keyword>
<feature type="compositionally biased region" description="Basic and acidic residues" evidence="1">
    <location>
        <begin position="199"/>
        <end position="217"/>
    </location>
</feature>
<dbReference type="OrthoDB" id="56583at2759"/>
<organism evidence="2 3">
    <name type="scientific">Fragilariopsis cylindrus CCMP1102</name>
    <dbReference type="NCBI Taxonomy" id="635003"/>
    <lineage>
        <taxon>Eukaryota</taxon>
        <taxon>Sar</taxon>
        <taxon>Stramenopiles</taxon>
        <taxon>Ochrophyta</taxon>
        <taxon>Bacillariophyta</taxon>
        <taxon>Bacillariophyceae</taxon>
        <taxon>Bacillariophycidae</taxon>
        <taxon>Bacillariales</taxon>
        <taxon>Bacillariaceae</taxon>
        <taxon>Fragilariopsis</taxon>
    </lineage>
</organism>
<dbReference type="AlphaFoldDB" id="A0A1E7F4H3"/>
<dbReference type="KEGG" id="fcy:FRACYDRAFT_243564"/>
<feature type="compositionally biased region" description="Low complexity" evidence="1">
    <location>
        <begin position="113"/>
        <end position="131"/>
    </location>
</feature>
<dbReference type="InParanoid" id="A0A1E7F4H3"/>
<name>A0A1E7F4H3_9STRA</name>
<dbReference type="Proteomes" id="UP000095751">
    <property type="component" value="Unassembled WGS sequence"/>
</dbReference>
<evidence type="ECO:0000313" key="3">
    <source>
        <dbReference type="Proteomes" id="UP000095751"/>
    </source>
</evidence>
<feature type="region of interest" description="Disordered" evidence="1">
    <location>
        <begin position="80"/>
        <end position="140"/>
    </location>
</feature>
<proteinExistence type="predicted"/>
<feature type="region of interest" description="Disordered" evidence="1">
    <location>
        <begin position="199"/>
        <end position="229"/>
    </location>
</feature>
<accession>A0A1E7F4H3</accession>
<evidence type="ECO:0000313" key="2">
    <source>
        <dbReference type="EMBL" id="OEU13047.1"/>
    </source>
</evidence>